<reference evidence="1 2" key="1">
    <citation type="submission" date="2024-05" db="EMBL/GenBank/DDBJ databases">
        <authorList>
            <person name="Kim H.-Y."/>
            <person name="Kim E."/>
            <person name="Cai Y."/>
            <person name="Yang S.-M."/>
            <person name="Lee W."/>
        </authorList>
    </citation>
    <scope>NUCLEOTIDE SEQUENCE [LARGE SCALE GENOMIC DNA]</scope>
    <source>
        <strain evidence="1 2">FBL11</strain>
    </source>
</reference>
<evidence type="ECO:0000313" key="1">
    <source>
        <dbReference type="EMBL" id="MEN2750968.1"/>
    </source>
</evidence>
<evidence type="ECO:0000313" key="2">
    <source>
        <dbReference type="Proteomes" id="UP001461960"/>
    </source>
</evidence>
<dbReference type="Proteomes" id="UP001461960">
    <property type="component" value="Unassembled WGS sequence"/>
</dbReference>
<gene>
    <name evidence="1" type="ORF">AAIR29_04900</name>
</gene>
<keyword evidence="2" id="KW-1185">Reference proteome</keyword>
<comment type="caution">
    <text evidence="1">The sequence shown here is derived from an EMBL/GenBank/DDBJ whole genome shotgun (WGS) entry which is preliminary data.</text>
</comment>
<dbReference type="EMBL" id="JBDGHN010000002">
    <property type="protein sequence ID" value="MEN2750968.1"/>
    <property type="molecule type" value="Genomic_DNA"/>
</dbReference>
<proteinExistence type="predicted"/>
<accession>A0ABU9X6Y2</accession>
<sequence>MHARKPLFYDEINNGIHYSNAVLFNAISKVYRNIKKAIMDICLMKLQV</sequence>
<name>A0ABU9X6Y2_9GAMM</name>
<protein>
    <submittedName>
        <fullName evidence="1">Uncharacterized protein</fullName>
    </submittedName>
</protein>
<organism evidence="1 2">
    <name type="scientific">Psychrobacter saeujeotis</name>
    <dbReference type="NCBI Taxonomy" id="3143436"/>
    <lineage>
        <taxon>Bacteria</taxon>
        <taxon>Pseudomonadati</taxon>
        <taxon>Pseudomonadota</taxon>
        <taxon>Gammaproteobacteria</taxon>
        <taxon>Moraxellales</taxon>
        <taxon>Moraxellaceae</taxon>
        <taxon>Psychrobacter</taxon>
    </lineage>
</organism>